<dbReference type="EMBL" id="CP125669">
    <property type="protein sequence ID" value="WHP04437.1"/>
    <property type="molecule type" value="Genomic_DNA"/>
</dbReference>
<keyword evidence="3" id="KW-1185">Reference proteome</keyword>
<reference evidence="2 3" key="1">
    <citation type="submission" date="2023-05" db="EMBL/GenBank/DDBJ databases">
        <title>The complete genome of Acinetobacter sp. nov KCTC 92772.</title>
        <authorList>
            <person name="Zhou G."/>
        </authorList>
    </citation>
    <scope>NUCLEOTIDE SEQUENCE [LARGE SCALE GENOMIC DNA]</scope>
    <source>
        <strain evidence="2 3">KCTC 92772</strain>
    </source>
</reference>
<keyword evidence="1" id="KW-0812">Transmembrane</keyword>
<gene>
    <name evidence="2" type="ORF">QLH32_10160</name>
</gene>
<feature type="transmembrane region" description="Helical" evidence="1">
    <location>
        <begin position="56"/>
        <end position="78"/>
    </location>
</feature>
<evidence type="ECO:0000313" key="3">
    <source>
        <dbReference type="Proteomes" id="UP001229836"/>
    </source>
</evidence>
<name>A0ABY8S0W0_9GAMM</name>
<evidence type="ECO:0000256" key="1">
    <source>
        <dbReference type="SAM" id="Phobius"/>
    </source>
</evidence>
<dbReference type="Proteomes" id="UP001229836">
    <property type="component" value="Chromosome"/>
</dbReference>
<proteinExistence type="predicted"/>
<keyword evidence="1" id="KW-1133">Transmembrane helix</keyword>
<dbReference type="RefSeq" id="WP_283266132.1">
    <property type="nucleotide sequence ID" value="NZ_CP125669.1"/>
</dbReference>
<dbReference type="InterPro" id="IPR021529">
    <property type="entry name" value="DUF2798"/>
</dbReference>
<evidence type="ECO:0000313" key="2">
    <source>
        <dbReference type="EMBL" id="WHP04437.1"/>
    </source>
</evidence>
<feature type="transmembrane region" description="Helical" evidence="1">
    <location>
        <begin position="20"/>
        <end position="44"/>
    </location>
</feature>
<dbReference type="PROSITE" id="PS51257">
    <property type="entry name" value="PROKAR_LIPOPROTEIN"/>
    <property type="match status" value="1"/>
</dbReference>
<sequence length="91" mass="10410">MGRSKLTTKKRFMAKLPAKYAGWIIPLFLSCLMSGTISFINLLMNMGFNAGFINQWLATWMFSWAIAYPVVLVFLPLVRRLTSLIVEMPPH</sequence>
<protein>
    <submittedName>
        <fullName evidence="2">DUF2798 domain-containing protein</fullName>
    </submittedName>
</protein>
<accession>A0ABY8S0W0</accession>
<organism evidence="2 3">
    <name type="scientific">Acinetobacter corruptisaponis</name>
    <dbReference type="NCBI Taxonomy" id="3045147"/>
    <lineage>
        <taxon>Bacteria</taxon>
        <taxon>Pseudomonadati</taxon>
        <taxon>Pseudomonadota</taxon>
        <taxon>Gammaproteobacteria</taxon>
        <taxon>Moraxellales</taxon>
        <taxon>Moraxellaceae</taxon>
        <taxon>Acinetobacter</taxon>
    </lineage>
</organism>
<dbReference type="Pfam" id="PF11391">
    <property type="entry name" value="DUF2798"/>
    <property type="match status" value="1"/>
</dbReference>
<keyword evidence="1" id="KW-0472">Membrane</keyword>